<dbReference type="AlphaFoldDB" id="A0A8H4QMT2"/>
<reference evidence="1 2" key="1">
    <citation type="submission" date="2019-12" db="EMBL/GenBank/DDBJ databases">
        <authorList>
            <person name="Floudas D."/>
            <person name="Bentzer J."/>
            <person name="Ahren D."/>
            <person name="Johansson T."/>
            <person name="Persson P."/>
            <person name="Tunlid A."/>
        </authorList>
    </citation>
    <scope>NUCLEOTIDE SEQUENCE [LARGE SCALE GENOMIC DNA]</scope>
    <source>
        <strain evidence="1 2">CBS 102.39</strain>
    </source>
</reference>
<dbReference type="Gene3D" id="3.30.460.40">
    <property type="match status" value="1"/>
</dbReference>
<evidence type="ECO:0000313" key="2">
    <source>
        <dbReference type="Proteomes" id="UP000521872"/>
    </source>
</evidence>
<dbReference type="Proteomes" id="UP000521872">
    <property type="component" value="Unassembled WGS sequence"/>
</dbReference>
<name>A0A8H4QMT2_9AGAR</name>
<protein>
    <submittedName>
        <fullName evidence="1">Uncharacterized protein</fullName>
    </submittedName>
</protein>
<evidence type="ECO:0000313" key="1">
    <source>
        <dbReference type="EMBL" id="KAF4613177.1"/>
    </source>
</evidence>
<sequence>MAKSTVNRKTIVSNAAHDVVKALQQYGLKCIIVHDMAAFLQGSNIVPKDVKLVVLPSSGGPPSKEGISNYLMSHCPTKFRFRTRKTETDALSYFDSSVQPPKKTFCDFDLIYLPNPVPPQYRESLIGEAEGLPVTPLICLLVYKVTDLLEQYDAASDKIDFIRRSPKKILRHIRALLPTSTRSLHIPLDKAFRFEAAECLERMSIIFPELSNALAPLIRGCRTTHSNTFVRLTYPNGSSINVGHLIQKLDFAATRRREILSDSLTINTSLSSQSNVRASGGDAAVLKQGSKLSPVAAPFVPPTSKSKPKTEKTVADYRSEVVCLVAKKVVKILQEAGVECALFGSLACFLYGNKRPPNDLDILIFPPSGRLMTAEYLKQVVANGDPDHFTLDWGKNTAAAHPYRVLYYSVDSGLAPANTFHKDKCKVDILLPGIMHLPHLSKSEIKWKNELPVVPFSLLLLQKLQGWDDHRRLPEPYQCEKSITDASDVHALLKLEHVVPLRFAKPWGDRALFSEEFISLSVRRVKEFTELFPSCKDDWLRLGFELSSEA</sequence>
<dbReference type="EMBL" id="JAACJL010000046">
    <property type="protein sequence ID" value="KAF4613177.1"/>
    <property type="molecule type" value="Genomic_DNA"/>
</dbReference>
<proteinExistence type="predicted"/>
<dbReference type="InterPro" id="IPR043519">
    <property type="entry name" value="NT_sf"/>
</dbReference>
<keyword evidence="2" id="KW-1185">Reference proteome</keyword>
<gene>
    <name evidence="1" type="ORF">D9613_010768</name>
</gene>
<dbReference type="SUPFAM" id="SSF81301">
    <property type="entry name" value="Nucleotidyltransferase"/>
    <property type="match status" value="1"/>
</dbReference>
<organism evidence="1 2">
    <name type="scientific">Agrocybe pediades</name>
    <dbReference type="NCBI Taxonomy" id="84607"/>
    <lineage>
        <taxon>Eukaryota</taxon>
        <taxon>Fungi</taxon>
        <taxon>Dikarya</taxon>
        <taxon>Basidiomycota</taxon>
        <taxon>Agaricomycotina</taxon>
        <taxon>Agaricomycetes</taxon>
        <taxon>Agaricomycetidae</taxon>
        <taxon>Agaricales</taxon>
        <taxon>Agaricineae</taxon>
        <taxon>Strophariaceae</taxon>
        <taxon>Agrocybe</taxon>
    </lineage>
</organism>
<accession>A0A8H4QMT2</accession>
<comment type="caution">
    <text evidence="1">The sequence shown here is derived from an EMBL/GenBank/DDBJ whole genome shotgun (WGS) entry which is preliminary data.</text>
</comment>